<evidence type="ECO:0000313" key="10">
    <source>
        <dbReference type="Proteomes" id="UP000298693"/>
    </source>
</evidence>
<keyword evidence="2" id="KW-0479">Metal-binding</keyword>
<sequence length="207" mass="22904">MHRSRFSIHRRHLAYRTLRRKQAQRSGCVPTYSDAICQGCPYHPAEALALAPAGSRAHAPLDAERNGSRTLLVARAPGIDEWEDGRPLISPNYRSAAHRVRKSHGRLGRDRSDYDFTNTVQCYPGKQPSRNGKPPRDNAPATDAMAHCRQWLQRTITASRYTKIVAIGKEAAEAVASCKRPPGVVIRKIPHPSSGRLTNKALDAALT</sequence>
<geneLocation type="plasmid" evidence="9">
    <name>p1</name>
</geneLocation>
<dbReference type="GO" id="GO:0097506">
    <property type="term" value="F:deaminated base DNA N-glycosylase activity"/>
    <property type="evidence" value="ECO:0007669"/>
    <property type="project" value="UniProtKB-ARBA"/>
</dbReference>
<accession>A0A4D8R876</accession>
<evidence type="ECO:0000313" key="9">
    <source>
        <dbReference type="EMBL" id="QCO16983.1"/>
    </source>
</evidence>
<dbReference type="EMBL" id="CP032346">
    <property type="protein sequence ID" value="QCO16983.1"/>
    <property type="molecule type" value="Genomic_DNA"/>
</dbReference>
<reference evidence="9 10" key="1">
    <citation type="submission" date="2018-09" db="EMBL/GenBank/DDBJ databases">
        <title>Whole genome based analysis of evolution and adaptive divergence in Indian and Brazilian strains of Azospirillum brasilense.</title>
        <authorList>
            <person name="Singh C."/>
            <person name="Tripathi A.K."/>
        </authorList>
    </citation>
    <scope>NUCLEOTIDE SEQUENCE [LARGE SCALE GENOMIC DNA]</scope>
    <source>
        <strain evidence="9 10">MTCC4039</strain>
        <plasmid evidence="9 10">p1</plasmid>
    </source>
</reference>
<evidence type="ECO:0000259" key="8">
    <source>
        <dbReference type="Pfam" id="PF03167"/>
    </source>
</evidence>
<dbReference type="Gene3D" id="3.40.470.10">
    <property type="entry name" value="Uracil-DNA glycosylase-like domain"/>
    <property type="match status" value="1"/>
</dbReference>
<dbReference type="InterPro" id="IPR036895">
    <property type="entry name" value="Uracil-DNA_glycosylase-like_sf"/>
</dbReference>
<dbReference type="GO" id="GO:0046872">
    <property type="term" value="F:metal ion binding"/>
    <property type="evidence" value="ECO:0007669"/>
    <property type="project" value="UniProtKB-KW"/>
</dbReference>
<keyword evidence="9" id="KW-0614">Plasmid</keyword>
<evidence type="ECO:0000256" key="4">
    <source>
        <dbReference type="ARBA" id="ARBA00022801"/>
    </source>
</evidence>
<gene>
    <name evidence="9" type="ORF">D3869_16970</name>
</gene>
<dbReference type="InterPro" id="IPR005122">
    <property type="entry name" value="Uracil-DNA_glycosylase-like"/>
</dbReference>
<keyword evidence="6" id="KW-0411">Iron-sulfur</keyword>
<evidence type="ECO:0000256" key="3">
    <source>
        <dbReference type="ARBA" id="ARBA00022763"/>
    </source>
</evidence>
<keyword evidence="3" id="KW-0227">DNA damage</keyword>
<name>A0A4D8R876_AZOBR</name>
<organism evidence="9 10">
    <name type="scientific">Azospirillum brasilense</name>
    <dbReference type="NCBI Taxonomy" id="192"/>
    <lineage>
        <taxon>Bacteria</taxon>
        <taxon>Pseudomonadati</taxon>
        <taxon>Pseudomonadota</taxon>
        <taxon>Alphaproteobacteria</taxon>
        <taxon>Rhodospirillales</taxon>
        <taxon>Azospirillaceae</taxon>
        <taxon>Azospirillum</taxon>
    </lineage>
</organism>
<keyword evidence="7" id="KW-0234">DNA repair</keyword>
<evidence type="ECO:0000256" key="5">
    <source>
        <dbReference type="ARBA" id="ARBA00023004"/>
    </source>
</evidence>
<dbReference type="GO" id="GO:0006281">
    <property type="term" value="P:DNA repair"/>
    <property type="evidence" value="ECO:0007669"/>
    <property type="project" value="UniProtKB-KW"/>
</dbReference>
<dbReference type="InterPro" id="IPR051536">
    <property type="entry name" value="UDG_Type-4/5"/>
</dbReference>
<evidence type="ECO:0000256" key="6">
    <source>
        <dbReference type="ARBA" id="ARBA00023014"/>
    </source>
</evidence>
<dbReference type="Proteomes" id="UP000298693">
    <property type="component" value="Plasmid p1"/>
</dbReference>
<protein>
    <recommendedName>
        <fullName evidence="8">Uracil-DNA glycosylase-like domain-containing protein</fullName>
    </recommendedName>
</protein>
<dbReference type="SUPFAM" id="SSF52141">
    <property type="entry name" value="Uracil-DNA glycosylase-like"/>
    <property type="match status" value="1"/>
</dbReference>
<keyword evidence="5" id="KW-0408">Iron</keyword>
<keyword evidence="1" id="KW-0004">4Fe-4S</keyword>
<dbReference type="Pfam" id="PF03167">
    <property type="entry name" value="UDG"/>
    <property type="match status" value="1"/>
</dbReference>
<evidence type="ECO:0000256" key="7">
    <source>
        <dbReference type="ARBA" id="ARBA00023204"/>
    </source>
</evidence>
<dbReference type="GO" id="GO:0051539">
    <property type="term" value="F:4 iron, 4 sulfur cluster binding"/>
    <property type="evidence" value="ECO:0007669"/>
    <property type="project" value="UniProtKB-KW"/>
</dbReference>
<keyword evidence="4" id="KW-0378">Hydrolase</keyword>
<evidence type="ECO:0000256" key="2">
    <source>
        <dbReference type="ARBA" id="ARBA00022723"/>
    </source>
</evidence>
<evidence type="ECO:0000256" key="1">
    <source>
        <dbReference type="ARBA" id="ARBA00022485"/>
    </source>
</evidence>
<proteinExistence type="predicted"/>
<dbReference type="AlphaFoldDB" id="A0A4D8R876"/>
<dbReference type="PANTHER" id="PTHR33693">
    <property type="entry name" value="TYPE-5 URACIL-DNA GLYCOSYLASE"/>
    <property type="match status" value="1"/>
</dbReference>
<feature type="domain" description="Uracil-DNA glycosylase-like" evidence="8">
    <location>
        <begin position="67"/>
        <end position="194"/>
    </location>
</feature>